<organism evidence="2 3">
    <name type="scientific">Gomphosphaeria aponina SAG 52.96 = DSM 107014</name>
    <dbReference type="NCBI Taxonomy" id="1521640"/>
    <lineage>
        <taxon>Bacteria</taxon>
        <taxon>Bacillati</taxon>
        <taxon>Cyanobacteriota</taxon>
        <taxon>Cyanophyceae</taxon>
        <taxon>Oscillatoriophycideae</taxon>
        <taxon>Chroococcales</taxon>
        <taxon>Gomphosphaeriaceae</taxon>
        <taxon>Gomphosphaeria</taxon>
    </lineage>
</organism>
<dbReference type="EMBL" id="JADQBC010000001">
    <property type="protein sequence ID" value="MBR8826292.1"/>
    <property type="molecule type" value="Genomic_DNA"/>
</dbReference>
<sequence>MSSVPNGPYKSRVFNFINRQYIRSLDRLGKTVRQLKSLGAWGVQIMLYPVYLLVQIGRLVGRQLGQRIEQIQAQLPSETGLEQPDKPLQAVLQTVKPWLCAEKNQPLLPESPGGKLIIHGVATLLETRGLVLVTTENQILPVLTQEQQQKLQQRMSWEIANFCREQRLNQTSVRRLPRITTNNPHLFGPVQLFWQVMSWMQRGSVAIAIDLFGESHLVVSSPCFLPAPIHPPLPANGFLATLDHTVADLEVQQLSPGKTASYLQALIKAAVDYFFQKNKRQGQLGSKEVQQISLTQNNSFLPVSRGIEGDRLPSSNQPINRIRIFMERLGNSLVLLVPKNPVIRGSHSNTAQPTTQPDPFEIKVLIQAAIAYFFGKNQGNLPETENHFFPENNPTNLQLPPDTLEDPWLSWEDLYGQEIPVAANQVVNLPPSVAILPQGRKTPKTLRKQQLFQRNLTKVQSQALQNTHAPVENSSNLPTQKPPQNLTEDFVETEAKSVGYVQHPLERILQWLDRAILWLEELLVTIWRKLKRK</sequence>
<dbReference type="AlphaFoldDB" id="A0A941GQU2"/>
<feature type="region of interest" description="Disordered" evidence="1">
    <location>
        <begin position="465"/>
        <end position="484"/>
    </location>
</feature>
<evidence type="ECO:0000313" key="2">
    <source>
        <dbReference type="EMBL" id="MBR8826292.1"/>
    </source>
</evidence>
<proteinExistence type="predicted"/>
<gene>
    <name evidence="2" type="ORF">DSM107014_00055</name>
</gene>
<protein>
    <submittedName>
        <fullName evidence="2">Uncharacterized protein</fullName>
    </submittedName>
</protein>
<evidence type="ECO:0000256" key="1">
    <source>
        <dbReference type="SAM" id="MobiDB-lite"/>
    </source>
</evidence>
<comment type="caution">
    <text evidence="2">The sequence shown here is derived from an EMBL/GenBank/DDBJ whole genome shotgun (WGS) entry which is preliminary data.</text>
</comment>
<accession>A0A941GQU2</accession>
<evidence type="ECO:0000313" key="3">
    <source>
        <dbReference type="Proteomes" id="UP000767446"/>
    </source>
</evidence>
<reference evidence="2" key="1">
    <citation type="submission" date="2021-02" db="EMBL/GenBank/DDBJ databases">
        <title>Metagenome analyses of Stigonema ocellatum DSM 106950, Chlorogloea purpurea SAG 13.99 and Gomphosphaeria aponina DSM 107014.</title>
        <authorList>
            <person name="Marter P."/>
            <person name="Huang S."/>
        </authorList>
    </citation>
    <scope>NUCLEOTIDE SEQUENCE</scope>
    <source>
        <strain evidence="2">JP213</strain>
    </source>
</reference>
<name>A0A941GQU2_9CHRO</name>
<dbReference type="Proteomes" id="UP000767446">
    <property type="component" value="Unassembled WGS sequence"/>
</dbReference>